<feature type="signal peptide" evidence="1">
    <location>
        <begin position="1"/>
        <end position="25"/>
    </location>
</feature>
<evidence type="ECO:0000256" key="1">
    <source>
        <dbReference type="SAM" id="SignalP"/>
    </source>
</evidence>
<gene>
    <name evidence="2" type="ORF">PARHAE_01380</name>
</gene>
<dbReference type="OrthoDB" id="5609383at2"/>
<keyword evidence="3" id="KW-1185">Reference proteome</keyword>
<dbReference type="PROSITE" id="PS51257">
    <property type="entry name" value="PROKAR_LIPOPROTEIN"/>
    <property type="match status" value="1"/>
</dbReference>
<protein>
    <submittedName>
        <fullName evidence="2">Uncharacterized protein</fullName>
    </submittedName>
</protein>
<keyword evidence="1" id="KW-0732">Signal</keyword>
<dbReference type="Proteomes" id="UP000270743">
    <property type="component" value="Unassembled WGS sequence"/>
</dbReference>
<accession>A0A447IKX7</accession>
<evidence type="ECO:0000313" key="3">
    <source>
        <dbReference type="Proteomes" id="UP000270743"/>
    </source>
</evidence>
<dbReference type="RefSeq" id="WP_126153882.1">
    <property type="nucleotide sequence ID" value="NZ_UZWE01000025.1"/>
</dbReference>
<evidence type="ECO:0000313" key="2">
    <source>
        <dbReference type="EMBL" id="VDS08197.1"/>
    </source>
</evidence>
<feature type="chain" id="PRO_5019215100" evidence="1">
    <location>
        <begin position="26"/>
        <end position="160"/>
    </location>
</feature>
<reference evidence="2 3" key="1">
    <citation type="submission" date="2018-12" db="EMBL/GenBank/DDBJ databases">
        <authorList>
            <person name="Criscuolo A."/>
        </authorList>
    </citation>
    <scope>NUCLEOTIDE SEQUENCE [LARGE SCALE GENOMIC DNA]</scope>
    <source>
        <strain evidence="2">ACIP1116241</strain>
    </source>
</reference>
<proteinExistence type="predicted"/>
<name>A0A447IKX7_9RHOB</name>
<sequence>MQVTATRYRTAAMTALMALALSACREEEQTLPAASEQAHRMPAQGQAWLDATGDEAPAAFLARVTGHPADGIAPSLDRATAAYGDSPRMIANRAAQLWDEIRRKDDPPIAIAALLDQLAAGGGPDRPSIGPVIQHYRVLRAQGADHAAAMRAATAEGRVP</sequence>
<dbReference type="EMBL" id="UZWE01000025">
    <property type="protein sequence ID" value="VDS08197.1"/>
    <property type="molecule type" value="Genomic_DNA"/>
</dbReference>
<organism evidence="2 3">
    <name type="scientific">Paracoccus haematequi</name>
    <dbReference type="NCBI Taxonomy" id="2491866"/>
    <lineage>
        <taxon>Bacteria</taxon>
        <taxon>Pseudomonadati</taxon>
        <taxon>Pseudomonadota</taxon>
        <taxon>Alphaproteobacteria</taxon>
        <taxon>Rhodobacterales</taxon>
        <taxon>Paracoccaceae</taxon>
        <taxon>Paracoccus</taxon>
    </lineage>
</organism>
<dbReference type="AlphaFoldDB" id="A0A447IKX7"/>